<evidence type="ECO:0000259" key="2">
    <source>
        <dbReference type="Pfam" id="PF08239"/>
    </source>
</evidence>
<reference evidence="3" key="1">
    <citation type="submission" date="2020-01" db="EMBL/GenBank/DDBJ databases">
        <authorList>
            <person name="Meier V. D."/>
            <person name="Meier V D."/>
        </authorList>
    </citation>
    <scope>NUCLEOTIDE SEQUENCE</scope>
    <source>
        <strain evidence="3">HLG_WM_MAG_10</strain>
    </source>
</reference>
<feature type="signal peptide" evidence="1">
    <location>
        <begin position="1"/>
        <end position="19"/>
    </location>
</feature>
<organism evidence="3">
    <name type="scientific">uncultured Aureispira sp</name>
    <dbReference type="NCBI Taxonomy" id="1331704"/>
    <lineage>
        <taxon>Bacteria</taxon>
        <taxon>Pseudomonadati</taxon>
        <taxon>Bacteroidota</taxon>
        <taxon>Saprospiria</taxon>
        <taxon>Saprospirales</taxon>
        <taxon>Saprospiraceae</taxon>
        <taxon>Aureispira</taxon>
        <taxon>environmental samples</taxon>
    </lineage>
</organism>
<feature type="domain" description="SH3b" evidence="2">
    <location>
        <begin position="55"/>
        <end position="120"/>
    </location>
</feature>
<dbReference type="Gene3D" id="2.30.30.40">
    <property type="entry name" value="SH3 Domains"/>
    <property type="match status" value="1"/>
</dbReference>
<dbReference type="Pfam" id="PF08239">
    <property type="entry name" value="SH3_3"/>
    <property type="match status" value="1"/>
</dbReference>
<dbReference type="EMBL" id="CACVAQ010000224">
    <property type="protein sequence ID" value="CAA6815134.1"/>
    <property type="molecule type" value="Genomic_DNA"/>
</dbReference>
<dbReference type="AlphaFoldDB" id="A0A6S6T848"/>
<dbReference type="PROSITE" id="PS51257">
    <property type="entry name" value="PROKAR_LIPOPROTEIN"/>
    <property type="match status" value="1"/>
</dbReference>
<accession>A0A6S6T848</accession>
<feature type="chain" id="PRO_5028425920" description="SH3b domain-containing protein" evidence="1">
    <location>
        <begin position="20"/>
        <end position="426"/>
    </location>
</feature>
<name>A0A6S6T848_9BACT</name>
<proteinExistence type="predicted"/>
<dbReference type="InterPro" id="IPR003646">
    <property type="entry name" value="SH3-like_bac-type"/>
</dbReference>
<protein>
    <recommendedName>
        <fullName evidence="2">SH3b domain-containing protein</fullName>
    </recommendedName>
</protein>
<keyword evidence="1" id="KW-0732">Signal</keyword>
<evidence type="ECO:0000313" key="3">
    <source>
        <dbReference type="EMBL" id="CAA6815134.1"/>
    </source>
</evidence>
<sequence>MRRSYTCQFIFLFSLSVLFFSCDDQEAIHSINDNKTPQIEEESLPRLFMETQTRRLRVRETPDLEGTVLYILSDGVLVEFLYDSTNFTTEIVYDRKKYDSNWYKIQTADKIEGWVYAPFVKFLPQLQNQKVVIQRETAELLEAANEEQPEISKKQQKAMQQPVNNSLIANYKNYLSNLDKNNPASIGLAIGRFTTAFIGYANENTHDAAYVAFHDFYTQVLQKLQGSTNMNQYQRLKTEIKRYNRATMQSDAFARTLGQNGINFSIQNGKVVLAEDVDFIYRVFYRECSIPMRAYMNQYQLEVPNFWLEQETLQITPKELARWALSWNYFVATYPDFVWNSDAKARLKKQLTILLQGSHQTPAFDPESYVLKAAFLQAYKHITDNYPESKIGRTFTEYTATLKANDWKTSSSISKAQNKVLDLLVL</sequence>
<evidence type="ECO:0000256" key="1">
    <source>
        <dbReference type="SAM" id="SignalP"/>
    </source>
</evidence>
<gene>
    <name evidence="3" type="ORF">HELGO_WM41703</name>
</gene>